<dbReference type="PROSITE" id="PS00018">
    <property type="entry name" value="EF_HAND_1"/>
    <property type="match status" value="1"/>
</dbReference>
<evidence type="ECO:0000259" key="1">
    <source>
        <dbReference type="PROSITE" id="PS50222"/>
    </source>
</evidence>
<dbReference type="PROSITE" id="PS50222">
    <property type="entry name" value="EF_HAND_2"/>
    <property type="match status" value="1"/>
</dbReference>
<dbReference type="InterPro" id="IPR051251">
    <property type="entry name" value="STK_FNIP-Repeat"/>
</dbReference>
<comment type="caution">
    <text evidence="2">The sequence shown here is derived from an EMBL/GenBank/DDBJ whole genome shotgun (WGS) entry which is preliminary data.</text>
</comment>
<proteinExistence type="predicted"/>
<dbReference type="InterPro" id="IPR002048">
    <property type="entry name" value="EF_hand_dom"/>
</dbReference>
<gene>
    <name evidence="2" type="ORF">SCF082_LOCUS50612</name>
</gene>
<dbReference type="SUPFAM" id="SSF52058">
    <property type="entry name" value="L domain-like"/>
    <property type="match status" value="1"/>
</dbReference>
<evidence type="ECO:0000313" key="3">
    <source>
        <dbReference type="Proteomes" id="UP001642464"/>
    </source>
</evidence>
<dbReference type="PANTHER" id="PTHR32134:SF169">
    <property type="entry name" value="FNIP REPEAT-CONTAINING PROTEIN-RELATED"/>
    <property type="match status" value="1"/>
</dbReference>
<dbReference type="EMBL" id="CAXAMM010043173">
    <property type="protein sequence ID" value="CAK9108864.1"/>
    <property type="molecule type" value="Genomic_DNA"/>
</dbReference>
<dbReference type="Gene3D" id="3.80.10.10">
    <property type="entry name" value="Ribonuclease Inhibitor"/>
    <property type="match status" value="2"/>
</dbReference>
<feature type="domain" description="EF-hand" evidence="1">
    <location>
        <begin position="916"/>
        <end position="951"/>
    </location>
</feature>
<accession>A0ABP0S9A2</accession>
<dbReference type="PANTHER" id="PTHR32134">
    <property type="entry name" value="FNIP REPEAT-CONTAINING PROTEIN"/>
    <property type="match status" value="1"/>
</dbReference>
<dbReference type="InterPro" id="IPR018247">
    <property type="entry name" value="EF_Hand_1_Ca_BS"/>
</dbReference>
<name>A0ABP0S9A2_9DINO</name>
<keyword evidence="3" id="KW-1185">Reference proteome</keyword>
<sequence>MAYGGAQGEEELLEIQVLGLDGTTLHVRAAETLCGRELRSMVRDRLASKAGGRLCLQKGSEMLSSSKTLKEEGLRVGSAAKVTYVYTPTNLRLAWMFLQQLPVDEESPLEGIVEIQGIKSLHQLRELPQSLRRLSFDNHFNSRTEQLGTISWPSILESLTFGFQFNQTLCGAKWPKELHSLTLGESFNQSLEGVMFPSSLRSLTFGIGFNQSLARVHFPEGLQSLVFGNQFNQTLTGVAWPQGLQHLAFGNRFDQSLDGVTLPQSLQTLSFGWEFNQTLSRLALPVRLQSLTFGDLFNQSLEGVTLPESLQVLRFGDLFNQALDGVIFPANLQTLKFGSQFNQSFKLSAASEGLSSLHSLTFGREFNQSMEGVTLPQNLSHLTFGFKFNQHLDGRHFPCSLRTLRLGGPLLKAELDERAFPRSLRSLTLDQSISGITLPRWLQCLTFGSDFNQPLDGVFLPEDLQNLTFGSQFNQTLDQLLLPDRLQTLTFGRRFNQPLDWLKRWPSGLQSLTFGEKFNQPLDDVTLGPSLQQLTFGEKFNRKIQRVTWPSSLLSLTFGWEFNQSLDGVTFPKSLQQLKFGVKFNQSLEGVTLPEGLQSLTFGDLFNKSMDGVTLPDGLKSLVFGDLFNKSLDTVILPSSLQNLSFGVEFNQSLERVALPSSLQHLSLMGFAHLDDLLLPTGLRRLSCNGLLLSVFLDGERGGGDRLSGESSALSGTLSQSLRAARRRGLWAKPPERPSALQRMESNQLARFAAPAELAPDDRLTGRAAQEEIIEEFLEGLLDGFRMAGVGHRSPEKAPVLQDPGNWQDLDGIPKATASFENQRKMQMSRQSAFAALGARSAEPSDGLSVTLRRHALRAFLEETCGSTANAFDIMAGLALKASLGASGTAEDRLRYAFQEEEFRLALTGLGYGLGAKEAWWSALFVAVDVDADGAVTLQDLYDALVLALPNEKEAPPVFFTDSPRNLWARDPRWARLATSAMGAGARNR</sequence>
<reference evidence="2 3" key="1">
    <citation type="submission" date="2024-02" db="EMBL/GenBank/DDBJ databases">
        <authorList>
            <person name="Chen Y."/>
            <person name="Shah S."/>
            <person name="Dougan E. K."/>
            <person name="Thang M."/>
            <person name="Chan C."/>
        </authorList>
    </citation>
    <scope>NUCLEOTIDE SEQUENCE [LARGE SCALE GENOMIC DNA]</scope>
</reference>
<organism evidence="2 3">
    <name type="scientific">Durusdinium trenchii</name>
    <dbReference type="NCBI Taxonomy" id="1381693"/>
    <lineage>
        <taxon>Eukaryota</taxon>
        <taxon>Sar</taxon>
        <taxon>Alveolata</taxon>
        <taxon>Dinophyceae</taxon>
        <taxon>Suessiales</taxon>
        <taxon>Symbiodiniaceae</taxon>
        <taxon>Durusdinium</taxon>
    </lineage>
</organism>
<dbReference type="InterPro" id="IPR032675">
    <property type="entry name" value="LRR_dom_sf"/>
</dbReference>
<dbReference type="Pfam" id="PF05725">
    <property type="entry name" value="FNIP"/>
    <property type="match status" value="10"/>
</dbReference>
<evidence type="ECO:0000313" key="2">
    <source>
        <dbReference type="EMBL" id="CAK9108864.1"/>
    </source>
</evidence>
<protein>
    <submittedName>
        <fullName evidence="2">F-box and FNIP repeat-containing protein L60</fullName>
    </submittedName>
</protein>
<dbReference type="Proteomes" id="UP001642464">
    <property type="component" value="Unassembled WGS sequence"/>
</dbReference>
<dbReference type="InterPro" id="IPR008615">
    <property type="entry name" value="FNIP"/>
</dbReference>